<proteinExistence type="predicted"/>
<name>A0ABV4TEU7_9FLAO</name>
<gene>
    <name evidence="1" type="ORF">AAGV28_14640</name>
</gene>
<organism evidence="1 2">
    <name type="scientific">Flavobacterium zubiriense</name>
    <dbReference type="NCBI Taxonomy" id="3138075"/>
    <lineage>
        <taxon>Bacteria</taxon>
        <taxon>Pseudomonadati</taxon>
        <taxon>Bacteroidota</taxon>
        <taxon>Flavobacteriia</taxon>
        <taxon>Flavobacteriales</taxon>
        <taxon>Flavobacteriaceae</taxon>
        <taxon>Flavobacterium</taxon>
    </lineage>
</organism>
<dbReference type="RefSeq" id="WP_373407502.1">
    <property type="nucleotide sequence ID" value="NZ_JBCFQL010000017.1"/>
</dbReference>
<evidence type="ECO:0000313" key="1">
    <source>
        <dbReference type="EMBL" id="MFA9192612.1"/>
    </source>
</evidence>
<evidence type="ECO:0000313" key="2">
    <source>
        <dbReference type="Proteomes" id="UP001574169"/>
    </source>
</evidence>
<sequence>MKFSNELKASASKSATSPSCETLATISEMKQLNIIIIILTFIFLGCEKKVSESEFEQNVFDEVFIKIVDSTYIDKRLYTCFPEQGKPIYDKNGQWIGLDSIGQKQRDLECEIKRTALKKDTLNLVIAIGNEGIINSQTNIEKYNNKKFIFKHFTELPKVEEYKNWESKYPKFAGAMSFSHIKFDAKKESGILDVSYSCGGKCGLGYSVVIKKIKNKWIIAKIEETWIS</sequence>
<dbReference type="EMBL" id="JBCFQL010000017">
    <property type="protein sequence ID" value="MFA9192612.1"/>
    <property type="molecule type" value="Genomic_DNA"/>
</dbReference>
<dbReference type="Proteomes" id="UP001574169">
    <property type="component" value="Unassembled WGS sequence"/>
</dbReference>
<accession>A0ABV4TEU7</accession>
<keyword evidence="2" id="KW-1185">Reference proteome</keyword>
<evidence type="ECO:0008006" key="3">
    <source>
        <dbReference type="Google" id="ProtNLM"/>
    </source>
</evidence>
<protein>
    <recommendedName>
        <fullName evidence="3">Lipoprotein</fullName>
    </recommendedName>
</protein>
<reference evidence="1 2" key="1">
    <citation type="submission" date="2024-04" db="EMBL/GenBank/DDBJ databases">
        <title>New Clade of Flavobacterium.</title>
        <authorList>
            <person name="Matos L."/>
            <person name="Proenca D.N."/>
            <person name="Fransisco R.M."/>
            <person name="Chung A.P."/>
            <person name="Maccario L."/>
            <person name="Sorensen S.J."/>
            <person name="Morais P.V."/>
        </authorList>
    </citation>
    <scope>NUCLEOTIDE SEQUENCE [LARGE SCALE GENOMIC DNA]</scope>
    <source>
        <strain evidence="1 2">FZUC8N2.13</strain>
    </source>
</reference>
<comment type="caution">
    <text evidence="1">The sequence shown here is derived from an EMBL/GenBank/DDBJ whole genome shotgun (WGS) entry which is preliminary data.</text>
</comment>